<evidence type="ECO:0000256" key="3">
    <source>
        <dbReference type="ARBA" id="ARBA00022448"/>
    </source>
</evidence>
<proteinExistence type="inferred from homology"/>
<dbReference type="InterPro" id="IPR023271">
    <property type="entry name" value="Aquaporin-like"/>
</dbReference>
<organism evidence="10">
    <name type="scientific">Scolopendra viridis</name>
    <name type="common">Giant centipede</name>
    <dbReference type="NCBI Taxonomy" id="118503"/>
    <lineage>
        <taxon>Eukaryota</taxon>
        <taxon>Metazoa</taxon>
        <taxon>Ecdysozoa</taxon>
        <taxon>Arthropoda</taxon>
        <taxon>Myriapoda</taxon>
        <taxon>Chilopoda</taxon>
        <taxon>Pleurostigmophora</taxon>
        <taxon>Scolopendromorpha</taxon>
        <taxon>Scolopendridae</taxon>
        <taxon>Scolopendra</taxon>
    </lineage>
</organism>
<keyword evidence="5 8" id="KW-0812">Transmembrane</keyword>
<evidence type="ECO:0000256" key="8">
    <source>
        <dbReference type="RuleBase" id="RU000477"/>
    </source>
</evidence>
<feature type="transmembrane region" description="Helical" evidence="9">
    <location>
        <begin position="94"/>
        <end position="118"/>
    </location>
</feature>
<comment type="subcellular location">
    <subcellularLocation>
        <location evidence="1">Cell membrane</location>
        <topology evidence="1">Multi-pass membrane protein</topology>
    </subcellularLocation>
</comment>
<evidence type="ECO:0000256" key="2">
    <source>
        <dbReference type="ARBA" id="ARBA00006175"/>
    </source>
</evidence>
<dbReference type="GO" id="GO:0005886">
    <property type="term" value="C:plasma membrane"/>
    <property type="evidence" value="ECO:0007669"/>
    <property type="project" value="UniProtKB-SubCell"/>
</dbReference>
<keyword evidence="4" id="KW-1003">Cell membrane</keyword>
<evidence type="ECO:0000256" key="6">
    <source>
        <dbReference type="ARBA" id="ARBA00022989"/>
    </source>
</evidence>
<dbReference type="EMBL" id="GGNE01000517">
    <property type="protein sequence ID" value="MIC89058.1"/>
    <property type="molecule type" value="Transcribed_RNA"/>
</dbReference>
<dbReference type="Gene3D" id="1.20.1080.10">
    <property type="entry name" value="Glycerol uptake facilitator protein"/>
    <property type="match status" value="1"/>
</dbReference>
<dbReference type="InterPro" id="IPR022357">
    <property type="entry name" value="MIP_CS"/>
</dbReference>
<keyword evidence="7 9" id="KW-0472">Membrane</keyword>
<feature type="transmembrane region" description="Helical" evidence="9">
    <location>
        <begin position="169"/>
        <end position="187"/>
    </location>
</feature>
<dbReference type="PRINTS" id="PR00783">
    <property type="entry name" value="MINTRINSICP"/>
</dbReference>
<dbReference type="InterPro" id="IPR034294">
    <property type="entry name" value="Aquaporin_transptr"/>
</dbReference>
<feature type="transmembrane region" description="Helical" evidence="9">
    <location>
        <begin position="213"/>
        <end position="234"/>
    </location>
</feature>
<accession>A0A4D5RBC0</accession>
<evidence type="ECO:0000256" key="1">
    <source>
        <dbReference type="ARBA" id="ARBA00004651"/>
    </source>
</evidence>
<reference evidence="10" key="1">
    <citation type="journal article" date="2018" name="Toxicon">
        <title>Venom-gland transcriptomics and venom proteomics of the giant Florida blue centipede, Scolopendra viridis.</title>
        <authorList>
            <person name="Ward M.J."/>
            <person name="Rokyta D.R."/>
        </authorList>
    </citation>
    <scope>NUCLEOTIDE SEQUENCE</scope>
    <source>
        <tissue evidence="10">Venom gland</tissue>
    </source>
</reference>
<keyword evidence="3 8" id="KW-0813">Transport</keyword>
<comment type="similarity">
    <text evidence="2 8">Belongs to the MIP/aquaporin (TC 1.A.8) family.</text>
</comment>
<evidence type="ECO:0000256" key="7">
    <source>
        <dbReference type="ARBA" id="ARBA00023136"/>
    </source>
</evidence>
<evidence type="ECO:0000256" key="4">
    <source>
        <dbReference type="ARBA" id="ARBA00022475"/>
    </source>
</evidence>
<dbReference type="GO" id="GO:0015267">
    <property type="term" value="F:channel activity"/>
    <property type="evidence" value="ECO:0007669"/>
    <property type="project" value="InterPro"/>
</dbReference>
<feature type="transmembrane region" description="Helical" evidence="9">
    <location>
        <begin position="53"/>
        <end position="73"/>
    </location>
</feature>
<dbReference type="PANTHER" id="PTHR19139">
    <property type="entry name" value="AQUAPORIN TRANSPORTER"/>
    <property type="match status" value="1"/>
</dbReference>
<dbReference type="NCBIfam" id="TIGR00861">
    <property type="entry name" value="MIP"/>
    <property type="match status" value="1"/>
</dbReference>
<dbReference type="SUPFAM" id="SSF81338">
    <property type="entry name" value="Aquaporin-like"/>
    <property type="match status" value="1"/>
</dbReference>
<dbReference type="PANTHER" id="PTHR19139:SF199">
    <property type="entry name" value="MIP17260P"/>
    <property type="match status" value="1"/>
</dbReference>
<dbReference type="InterPro" id="IPR000425">
    <property type="entry name" value="MIP"/>
</dbReference>
<dbReference type="PROSITE" id="PS00221">
    <property type="entry name" value="MIP"/>
    <property type="match status" value="1"/>
</dbReference>
<feature type="transmembrane region" description="Helical" evidence="9">
    <location>
        <begin position="22"/>
        <end position="41"/>
    </location>
</feature>
<dbReference type="Pfam" id="PF00230">
    <property type="entry name" value="MIP"/>
    <property type="match status" value="1"/>
</dbReference>
<evidence type="ECO:0000313" key="10">
    <source>
        <dbReference type="EMBL" id="MIC89058.1"/>
    </source>
</evidence>
<protein>
    <submittedName>
        <fullName evidence="10">Aquaporin 1</fullName>
    </submittedName>
</protein>
<name>A0A4D5RBC0_SCOVI</name>
<dbReference type="CDD" id="cd00333">
    <property type="entry name" value="MIP"/>
    <property type="match status" value="1"/>
</dbReference>
<evidence type="ECO:0000256" key="5">
    <source>
        <dbReference type="ARBA" id="ARBA00022692"/>
    </source>
</evidence>
<dbReference type="AlphaFoldDB" id="A0A4D5RBC0"/>
<keyword evidence="6 9" id="KW-1133">Transmembrane helix</keyword>
<evidence type="ECO:0000256" key="9">
    <source>
        <dbReference type="SAM" id="Phobius"/>
    </source>
</evidence>
<feature type="transmembrane region" description="Helical" evidence="9">
    <location>
        <begin position="138"/>
        <end position="157"/>
    </location>
</feature>
<sequence>MGYDAFGLSELTSPRSRLWRQLAAEFMGTLFIVLLGCGSTVSGWQDGDVATVFRISFAFGFSVAAVVEAFGHVSGGHVNPAVTVAMLFVRRIQLIPGLLYIAFQLMGATSGAALLQALTPAYLNSSVGLNTINEHLNAGQGLGVEFMITLLLVLVVFSVTDEHRGEIKAAASLMIGVTVTVGHLFSIKYTGCGMNPARVFGPAVVTGSWNDHWAYWIGECGGAIFAALLYIVIFTADDSGLYNRVFRTMCSSSSVDNMDHKESIPVSTVSVERIPERITQ</sequence>